<accession>A0ABQ0GP69</accession>
<proteinExistence type="predicted"/>
<evidence type="ECO:0008006" key="4">
    <source>
        <dbReference type="Google" id="ProtNLM"/>
    </source>
</evidence>
<feature type="region of interest" description="Disordered" evidence="1">
    <location>
        <begin position="218"/>
        <end position="289"/>
    </location>
</feature>
<feature type="compositionally biased region" description="Polar residues" evidence="1">
    <location>
        <begin position="122"/>
        <end position="131"/>
    </location>
</feature>
<dbReference type="Proteomes" id="UP001628179">
    <property type="component" value="Unassembled WGS sequence"/>
</dbReference>
<evidence type="ECO:0000256" key="1">
    <source>
        <dbReference type="SAM" id="MobiDB-lite"/>
    </source>
</evidence>
<keyword evidence="3" id="KW-1185">Reference proteome</keyword>
<dbReference type="EMBL" id="BAAFSV010000005">
    <property type="protein sequence ID" value="GAB1319527.1"/>
    <property type="molecule type" value="Genomic_DNA"/>
</dbReference>
<dbReference type="RefSeq" id="XP_070921257.1">
    <property type="nucleotide sequence ID" value="XM_071065156.1"/>
</dbReference>
<protein>
    <recommendedName>
        <fullName evidence="4">C2H2-type domain-containing protein</fullName>
    </recommendedName>
</protein>
<feature type="region of interest" description="Disordered" evidence="1">
    <location>
        <begin position="111"/>
        <end position="134"/>
    </location>
</feature>
<reference evidence="2 3" key="1">
    <citation type="submission" date="2024-09" db="EMBL/GenBank/DDBJ databases">
        <title>Itraconazole resistance in Madurella fahalii resulting from another homologue of gene encoding cytochrome P450 14-alpha sterol demethylase (CYP51).</title>
        <authorList>
            <person name="Yoshioka I."/>
            <person name="Fahal A.H."/>
            <person name="Kaneko S."/>
            <person name="Yaguchi T."/>
        </authorList>
    </citation>
    <scope>NUCLEOTIDE SEQUENCE [LARGE SCALE GENOMIC DNA]</scope>
    <source>
        <strain evidence="2 3">IFM 68171</strain>
    </source>
</reference>
<feature type="compositionally biased region" description="Basic and acidic residues" evidence="1">
    <location>
        <begin position="251"/>
        <end position="266"/>
    </location>
</feature>
<evidence type="ECO:0000313" key="2">
    <source>
        <dbReference type="EMBL" id="GAB1319527.1"/>
    </source>
</evidence>
<feature type="compositionally biased region" description="Low complexity" evidence="1">
    <location>
        <begin position="230"/>
        <end position="243"/>
    </location>
</feature>
<gene>
    <name evidence="2" type="ORF">MFIFM68171_09737</name>
</gene>
<feature type="region of interest" description="Disordered" evidence="1">
    <location>
        <begin position="429"/>
        <end position="456"/>
    </location>
</feature>
<dbReference type="PANTHER" id="PTHR38166:SF1">
    <property type="entry name" value="C2H2-TYPE DOMAIN-CONTAINING PROTEIN"/>
    <property type="match status" value="1"/>
</dbReference>
<sequence length="456" mass="51531">MHDIRTSPPGTALTFSHSRESSLDVGSPVHDADTLAILMNKTSLHPVPTGQRRRNVASLHISRLPRRRKVGSEDLSAWQKDLLRPRDFGIPLIFEPVAEDDDEDLRAYRREDRHSGLDSSEIETTVHSPSAQIIADGSPNVLAESLQPTESDPDAEDIPNEAPVSIMAKCILEQHFGLPLGRSEPPKDIVEAVRICLDDISLSVRSIQGMGSMAHMKTAAGDSQMPGPYGSPFSGSESRSSSNGRKRPLGNHKEDGDDLHSRRDGSEDMGDPITQRDSNNPKRTKMESYPCPFRKRNPYRFNCREWEYCAKAPFKSISELKRHILKYHQHQEFAYKCPRCHVGFVTLEGWNAHITVEPVDMCSTRPGPLPDLANETVPFFVSNRLRNRKDHFDWVSLWQTLFPHDENVPEPDFEPVVELHEAEKTIRFNKQHTPLLPGQHKREIKPTSHPPQRGSK</sequence>
<feature type="region of interest" description="Disordered" evidence="1">
    <location>
        <begin position="1"/>
        <end position="24"/>
    </location>
</feature>
<evidence type="ECO:0000313" key="3">
    <source>
        <dbReference type="Proteomes" id="UP001628179"/>
    </source>
</evidence>
<name>A0ABQ0GP69_9PEZI</name>
<dbReference type="Gene3D" id="3.30.160.60">
    <property type="entry name" value="Classic Zinc Finger"/>
    <property type="match status" value="1"/>
</dbReference>
<dbReference type="GeneID" id="98180479"/>
<dbReference type="PANTHER" id="PTHR38166">
    <property type="entry name" value="C2H2-TYPE DOMAIN-CONTAINING PROTEIN-RELATED"/>
    <property type="match status" value="1"/>
</dbReference>
<comment type="caution">
    <text evidence="2">The sequence shown here is derived from an EMBL/GenBank/DDBJ whole genome shotgun (WGS) entry which is preliminary data.</text>
</comment>
<organism evidence="2 3">
    <name type="scientific">Madurella fahalii</name>
    <dbReference type="NCBI Taxonomy" id="1157608"/>
    <lineage>
        <taxon>Eukaryota</taxon>
        <taxon>Fungi</taxon>
        <taxon>Dikarya</taxon>
        <taxon>Ascomycota</taxon>
        <taxon>Pezizomycotina</taxon>
        <taxon>Sordariomycetes</taxon>
        <taxon>Sordariomycetidae</taxon>
        <taxon>Sordariales</taxon>
        <taxon>Sordariales incertae sedis</taxon>
        <taxon>Madurella</taxon>
    </lineage>
</organism>